<dbReference type="PANTHER" id="PTHR33919:SF11">
    <property type="entry name" value="EXPRESSED PROTEIN"/>
    <property type="match status" value="1"/>
</dbReference>
<reference evidence="1" key="1">
    <citation type="journal article" date="2022" name="Cell">
        <title>Repeat-based holocentromeres influence genome architecture and karyotype evolution.</title>
        <authorList>
            <person name="Hofstatter P.G."/>
            <person name="Thangavel G."/>
            <person name="Lux T."/>
            <person name="Neumann P."/>
            <person name="Vondrak T."/>
            <person name="Novak P."/>
            <person name="Zhang M."/>
            <person name="Costa L."/>
            <person name="Castellani M."/>
            <person name="Scott A."/>
            <person name="Toegelov H."/>
            <person name="Fuchs J."/>
            <person name="Mata-Sucre Y."/>
            <person name="Dias Y."/>
            <person name="Vanzela A.L.L."/>
            <person name="Huettel B."/>
            <person name="Almeida C.C.S."/>
            <person name="Simkova H."/>
            <person name="Souza G."/>
            <person name="Pedrosa-Harand A."/>
            <person name="Macas J."/>
            <person name="Mayer K.F.X."/>
            <person name="Houben A."/>
            <person name="Marques A."/>
        </authorList>
    </citation>
    <scope>NUCLEOTIDE SEQUENCE</scope>
    <source>
        <strain evidence="1">RhyBre1mFocal</strain>
    </source>
</reference>
<dbReference type="OrthoDB" id="2013913at2759"/>
<accession>A0A9Q0C1M3</accession>
<dbReference type="AlphaFoldDB" id="A0A9Q0C1M3"/>
<dbReference type="PANTHER" id="PTHR33919">
    <property type="entry name" value="OS09G0127700 PROTEIN"/>
    <property type="match status" value="1"/>
</dbReference>
<name>A0A9Q0C1M3_9POAL</name>
<gene>
    <name evidence="1" type="ORF">LUZ63_016999</name>
</gene>
<dbReference type="EMBL" id="JAMQYH010000005">
    <property type="protein sequence ID" value="KAJ1685609.1"/>
    <property type="molecule type" value="Genomic_DNA"/>
</dbReference>
<organism evidence="1 2">
    <name type="scientific">Rhynchospora breviuscula</name>
    <dbReference type="NCBI Taxonomy" id="2022672"/>
    <lineage>
        <taxon>Eukaryota</taxon>
        <taxon>Viridiplantae</taxon>
        <taxon>Streptophyta</taxon>
        <taxon>Embryophyta</taxon>
        <taxon>Tracheophyta</taxon>
        <taxon>Spermatophyta</taxon>
        <taxon>Magnoliopsida</taxon>
        <taxon>Liliopsida</taxon>
        <taxon>Poales</taxon>
        <taxon>Cyperaceae</taxon>
        <taxon>Cyperoideae</taxon>
        <taxon>Rhynchosporeae</taxon>
        <taxon>Rhynchospora</taxon>
    </lineage>
</organism>
<proteinExistence type="predicted"/>
<comment type="caution">
    <text evidence="1">The sequence shown here is derived from an EMBL/GenBank/DDBJ whole genome shotgun (WGS) entry which is preliminary data.</text>
</comment>
<evidence type="ECO:0000313" key="1">
    <source>
        <dbReference type="EMBL" id="KAJ1685609.1"/>
    </source>
</evidence>
<sequence length="174" mass="19698">MSILSKALKFSRSFSNMYGTRRLATTVRLDELQPPSRKFNFRGDYVPIYVSLGLILFGTTLGLNTARLQLAYSPNVFVDKKKRETVPELVIPDWSLQEAERLIEKSMFRKVAHLQDFDAMRAGIHDPTLDPSKAPSKKIVTLKDVGVEPPGLETRGNRLRELLGNLINKKQQQG</sequence>
<evidence type="ECO:0000313" key="2">
    <source>
        <dbReference type="Proteomes" id="UP001151287"/>
    </source>
</evidence>
<keyword evidence="2" id="KW-1185">Reference proteome</keyword>
<dbReference type="Proteomes" id="UP001151287">
    <property type="component" value="Unassembled WGS sequence"/>
</dbReference>
<protein>
    <submittedName>
        <fullName evidence="1">Uncharacterized protein</fullName>
    </submittedName>
</protein>